<evidence type="ECO:0000313" key="3">
    <source>
        <dbReference type="Proteomes" id="UP000094936"/>
    </source>
</evidence>
<gene>
    <name evidence="2" type="ORF">A8L45_18785</name>
</gene>
<dbReference type="EMBL" id="LYBM01000044">
    <property type="protein sequence ID" value="ODA30920.1"/>
    <property type="molecule type" value="Genomic_DNA"/>
</dbReference>
<organism evidence="2 3">
    <name type="scientific">Veronia pacifica</name>
    <dbReference type="NCBI Taxonomy" id="1080227"/>
    <lineage>
        <taxon>Bacteria</taxon>
        <taxon>Pseudomonadati</taxon>
        <taxon>Pseudomonadota</taxon>
        <taxon>Gammaproteobacteria</taxon>
        <taxon>Vibrionales</taxon>
        <taxon>Vibrionaceae</taxon>
        <taxon>Veronia</taxon>
    </lineage>
</organism>
<dbReference type="AlphaFoldDB" id="A0A1C3ECI5"/>
<dbReference type="STRING" id="1080227.A8L45_18785"/>
<dbReference type="InterPro" id="IPR037523">
    <property type="entry name" value="VOC_core"/>
</dbReference>
<dbReference type="Gene3D" id="3.10.180.10">
    <property type="entry name" value="2,3-Dihydroxybiphenyl 1,2-Dioxygenase, domain 1"/>
    <property type="match status" value="1"/>
</dbReference>
<feature type="domain" description="VOC" evidence="1">
    <location>
        <begin position="4"/>
        <end position="119"/>
    </location>
</feature>
<comment type="caution">
    <text evidence="2">The sequence shown here is derived from an EMBL/GenBank/DDBJ whole genome shotgun (WGS) entry which is preliminary data.</text>
</comment>
<reference evidence="2 3" key="1">
    <citation type="submission" date="2016-05" db="EMBL/GenBank/DDBJ databases">
        <title>Genomic Taxonomy of the Vibrionaceae.</title>
        <authorList>
            <person name="Gomez-Gil B."/>
            <person name="Enciso-Ibarra J."/>
        </authorList>
    </citation>
    <scope>NUCLEOTIDE SEQUENCE [LARGE SCALE GENOMIC DNA]</scope>
    <source>
        <strain evidence="2 3">CAIM 1920</strain>
    </source>
</reference>
<dbReference type="InterPro" id="IPR029068">
    <property type="entry name" value="Glyas_Bleomycin-R_OHBP_Dase"/>
</dbReference>
<sequence>MIIGINHVQVTIPKGAEVQARQFYGVILGLTELEKPESLKKNGGLWFALGNLQVHLGCEDNAHRQQSKAHIAYQVSDIQWWRSRFAQYGVPVKENIPVPGFDRFDIRDPFGNRLEFMQAVQ</sequence>
<dbReference type="InterPro" id="IPR004360">
    <property type="entry name" value="Glyas_Fos-R_dOase_dom"/>
</dbReference>
<dbReference type="RefSeq" id="WP_068904893.1">
    <property type="nucleotide sequence ID" value="NZ_JBHUIF010000012.1"/>
</dbReference>
<protein>
    <submittedName>
        <fullName evidence="2">Glyoxalase</fullName>
    </submittedName>
</protein>
<dbReference type="SUPFAM" id="SSF54593">
    <property type="entry name" value="Glyoxalase/Bleomycin resistance protein/Dihydroxybiphenyl dioxygenase"/>
    <property type="match status" value="1"/>
</dbReference>
<name>A0A1C3ECI5_9GAMM</name>
<accession>A0A1C3ECI5</accession>
<proteinExistence type="predicted"/>
<dbReference type="PANTHER" id="PTHR39175">
    <property type="entry name" value="FAMILY PROTEIN, PUTATIVE (AFU_ORTHOLOGUE AFUA_3G15060)-RELATED"/>
    <property type="match status" value="1"/>
</dbReference>
<evidence type="ECO:0000313" key="2">
    <source>
        <dbReference type="EMBL" id="ODA30920.1"/>
    </source>
</evidence>
<dbReference type="PROSITE" id="PS51819">
    <property type="entry name" value="VOC"/>
    <property type="match status" value="1"/>
</dbReference>
<dbReference type="OrthoDB" id="9803104at2"/>
<dbReference type="PANTHER" id="PTHR39175:SF1">
    <property type="entry name" value="FAMILY PROTEIN, PUTATIVE (AFU_ORTHOLOGUE AFUA_3G15060)-RELATED"/>
    <property type="match status" value="1"/>
</dbReference>
<dbReference type="Pfam" id="PF00903">
    <property type="entry name" value="Glyoxalase"/>
    <property type="match status" value="1"/>
</dbReference>
<dbReference type="Proteomes" id="UP000094936">
    <property type="component" value="Unassembled WGS sequence"/>
</dbReference>
<evidence type="ECO:0000259" key="1">
    <source>
        <dbReference type="PROSITE" id="PS51819"/>
    </source>
</evidence>
<keyword evidence="3" id="KW-1185">Reference proteome</keyword>